<dbReference type="Gene3D" id="1.10.10.10">
    <property type="entry name" value="Winged helix-like DNA-binding domain superfamily/Winged helix DNA-binding domain"/>
    <property type="match status" value="1"/>
</dbReference>
<dbReference type="InterPro" id="IPR000182">
    <property type="entry name" value="GNAT_dom"/>
</dbReference>
<keyword evidence="5" id="KW-1185">Reference proteome</keyword>
<evidence type="ECO:0000256" key="1">
    <source>
        <dbReference type="ARBA" id="ARBA00022679"/>
    </source>
</evidence>
<dbReference type="CDD" id="cd04301">
    <property type="entry name" value="NAT_SF"/>
    <property type="match status" value="1"/>
</dbReference>
<reference evidence="5" key="1">
    <citation type="submission" date="2017-11" db="EMBL/GenBank/DDBJ databases">
        <authorList>
            <person name="Kuznetsova I."/>
            <person name="Sazanova A."/>
            <person name="Chirak E."/>
            <person name="Safronova V."/>
            <person name="Willems A."/>
        </authorList>
    </citation>
    <scope>NUCLEOTIDE SEQUENCE [LARGE SCALE GENOMIC DNA]</scope>
    <source>
        <strain evidence="5">CCBAU 03422</strain>
    </source>
</reference>
<dbReference type="SUPFAM" id="SSF46785">
    <property type="entry name" value="Winged helix' DNA-binding domain"/>
    <property type="match status" value="1"/>
</dbReference>
<sequence>MQSTNELRRFNSFYIAKFGLLDERYSKSGHTIAMHKVASQISAAGTTTATQLASVLSMDKAQISRILSRMFSLGLIDKTVDKWNLKSRLIQLSDRGRTLLDEFDREAEASLQAVVGNRSASGRRRLLEATQEITSILGTAGYTGDGKTIIRDIRQGEAGWVIHRHSTIFSRDYPKSPQPEAQLIADFANMRTSAGQRSDCMKVALRDGDIVGWVFIRAQKKKQTAELVHLCVEPTSRRIGVGTTLLQAALAGCASKVKTLLARADAQPDFPINFFEKNGFHPPRTPSSEKGLYLKAIDRP</sequence>
<dbReference type="PANTHER" id="PTHR13947">
    <property type="entry name" value="GNAT FAMILY N-ACETYLTRANSFERASE"/>
    <property type="match status" value="1"/>
</dbReference>
<dbReference type="SMART" id="SM00347">
    <property type="entry name" value="HTH_MARR"/>
    <property type="match status" value="1"/>
</dbReference>
<organism evidence="4 5">
    <name type="scientific">Phyllobacterium sophorae</name>
    <dbReference type="NCBI Taxonomy" id="1520277"/>
    <lineage>
        <taxon>Bacteria</taxon>
        <taxon>Pseudomonadati</taxon>
        <taxon>Pseudomonadota</taxon>
        <taxon>Alphaproteobacteria</taxon>
        <taxon>Hyphomicrobiales</taxon>
        <taxon>Phyllobacteriaceae</taxon>
        <taxon>Phyllobacterium</taxon>
    </lineage>
</organism>
<comment type="caution">
    <text evidence="4">The sequence shown here is derived from an EMBL/GenBank/DDBJ whole genome shotgun (WGS) entry which is preliminary data.</text>
</comment>
<dbReference type="InterPro" id="IPR016181">
    <property type="entry name" value="Acyl_CoA_acyltransferase"/>
</dbReference>
<dbReference type="PROSITE" id="PS50995">
    <property type="entry name" value="HTH_MARR_2"/>
    <property type="match status" value="1"/>
</dbReference>
<evidence type="ECO:0008006" key="6">
    <source>
        <dbReference type="Google" id="ProtNLM"/>
    </source>
</evidence>
<protein>
    <recommendedName>
        <fullName evidence="6">MarR family transcriptional regulator</fullName>
    </recommendedName>
</protein>
<dbReference type="OrthoDB" id="9803907at2"/>
<gene>
    <name evidence="4" type="ORF">CU103_09830</name>
</gene>
<dbReference type="Proteomes" id="UP000241764">
    <property type="component" value="Unassembled WGS sequence"/>
</dbReference>
<feature type="domain" description="N-acetyltransferase" evidence="3">
    <location>
        <begin position="148"/>
        <end position="300"/>
    </location>
</feature>
<evidence type="ECO:0000259" key="3">
    <source>
        <dbReference type="PROSITE" id="PS51186"/>
    </source>
</evidence>
<dbReference type="PROSITE" id="PS51186">
    <property type="entry name" value="GNAT"/>
    <property type="match status" value="1"/>
</dbReference>
<dbReference type="Pfam" id="PF13508">
    <property type="entry name" value="Acetyltransf_7"/>
    <property type="match status" value="1"/>
</dbReference>
<dbReference type="Gene3D" id="3.40.630.30">
    <property type="match status" value="1"/>
</dbReference>
<dbReference type="InterPro" id="IPR000835">
    <property type="entry name" value="HTH_MarR-typ"/>
</dbReference>
<accession>A0A2P7BFP2</accession>
<dbReference type="GO" id="GO:0008080">
    <property type="term" value="F:N-acetyltransferase activity"/>
    <property type="evidence" value="ECO:0007669"/>
    <property type="project" value="InterPro"/>
</dbReference>
<feature type="domain" description="HTH marR-type" evidence="2">
    <location>
        <begin position="1"/>
        <end position="135"/>
    </location>
</feature>
<dbReference type="AlphaFoldDB" id="A0A2P7BFP2"/>
<dbReference type="GO" id="GO:0003700">
    <property type="term" value="F:DNA-binding transcription factor activity"/>
    <property type="evidence" value="ECO:0007669"/>
    <property type="project" value="InterPro"/>
</dbReference>
<evidence type="ECO:0000313" key="5">
    <source>
        <dbReference type="Proteomes" id="UP000241764"/>
    </source>
</evidence>
<dbReference type="InterPro" id="IPR036388">
    <property type="entry name" value="WH-like_DNA-bd_sf"/>
</dbReference>
<evidence type="ECO:0000313" key="4">
    <source>
        <dbReference type="EMBL" id="PSH65293.1"/>
    </source>
</evidence>
<dbReference type="SUPFAM" id="SSF55729">
    <property type="entry name" value="Acyl-CoA N-acyltransferases (Nat)"/>
    <property type="match status" value="1"/>
</dbReference>
<evidence type="ECO:0000259" key="2">
    <source>
        <dbReference type="PROSITE" id="PS50995"/>
    </source>
</evidence>
<dbReference type="PANTHER" id="PTHR13947:SF37">
    <property type="entry name" value="LD18367P"/>
    <property type="match status" value="1"/>
</dbReference>
<dbReference type="InterPro" id="IPR036390">
    <property type="entry name" value="WH_DNA-bd_sf"/>
</dbReference>
<dbReference type="InterPro" id="IPR050769">
    <property type="entry name" value="NAT_camello-type"/>
</dbReference>
<name>A0A2P7BFP2_9HYPH</name>
<dbReference type="EMBL" id="PGGM01000003">
    <property type="protein sequence ID" value="PSH65293.1"/>
    <property type="molecule type" value="Genomic_DNA"/>
</dbReference>
<proteinExistence type="predicted"/>
<keyword evidence="1" id="KW-0808">Transferase</keyword>